<protein>
    <submittedName>
        <fullName evidence="1">Uncharacterized protein</fullName>
    </submittedName>
</protein>
<proteinExistence type="predicted"/>
<evidence type="ECO:0000313" key="1">
    <source>
        <dbReference type="EMBL" id="MBD1393988.1"/>
    </source>
</evidence>
<sequence length="39" mass="4691">MCERRKYGSKEKLKECLELVVEIQKMIFAFREHIMNGSD</sequence>
<dbReference type="EMBL" id="JACWMX010000005">
    <property type="protein sequence ID" value="MBD1393988.1"/>
    <property type="molecule type" value="Genomic_DNA"/>
</dbReference>
<evidence type="ECO:0000313" key="2">
    <source>
        <dbReference type="Proteomes" id="UP000619078"/>
    </source>
</evidence>
<dbReference type="Proteomes" id="UP000619078">
    <property type="component" value="Unassembled WGS sequence"/>
</dbReference>
<keyword evidence="2" id="KW-1185">Reference proteome</keyword>
<gene>
    <name evidence="1" type="ORF">IDJ76_12840</name>
</gene>
<reference evidence="1" key="1">
    <citation type="submission" date="2020-09" db="EMBL/GenBank/DDBJ databases">
        <title>Novel species of Mucilaginibacter isolated from a glacier on the Tibetan Plateau.</title>
        <authorList>
            <person name="Liu Q."/>
            <person name="Xin Y.-H."/>
        </authorList>
    </citation>
    <scope>NUCLEOTIDE SEQUENCE</scope>
    <source>
        <strain evidence="1">ZB1P21</strain>
    </source>
</reference>
<comment type="caution">
    <text evidence="1">The sequence shown here is derived from an EMBL/GenBank/DDBJ whole genome shotgun (WGS) entry which is preliminary data.</text>
</comment>
<name>A0A926NY38_9SPHI</name>
<dbReference type="AlphaFoldDB" id="A0A926NY38"/>
<accession>A0A926NY38</accession>
<organism evidence="1 2">
    <name type="scientific">Mucilaginibacter glaciei</name>
    <dbReference type="NCBI Taxonomy" id="2772109"/>
    <lineage>
        <taxon>Bacteria</taxon>
        <taxon>Pseudomonadati</taxon>
        <taxon>Bacteroidota</taxon>
        <taxon>Sphingobacteriia</taxon>
        <taxon>Sphingobacteriales</taxon>
        <taxon>Sphingobacteriaceae</taxon>
        <taxon>Mucilaginibacter</taxon>
    </lineage>
</organism>